<organism evidence="1 2">
    <name type="scientific">Streptococcus halitosis</name>
    <dbReference type="NCBI Taxonomy" id="2172545"/>
    <lineage>
        <taxon>Bacteria</taxon>
        <taxon>Bacillati</taxon>
        <taxon>Bacillota</taxon>
        <taxon>Bacilli</taxon>
        <taxon>Lactobacillales</taxon>
        <taxon>Streptococcaceae</taxon>
        <taxon>Streptococcus</taxon>
    </lineage>
</organism>
<sequence>MSTFNQIVSNANKSSEETINVTAVNLGSVATPYKEYLRDKNGQKVKDNRGYDKKEDTASKLKYQFATVGQECKTVTLLSPIDQPLSIEPLVVYEITAYGYSFKNSGYWLTELVSAKPLLQLKEVNVTRPTGGQTNG</sequence>
<evidence type="ECO:0000313" key="2">
    <source>
        <dbReference type="Proteomes" id="UP000245553"/>
    </source>
</evidence>
<keyword evidence="2" id="KW-1185">Reference proteome</keyword>
<reference evidence="1" key="1">
    <citation type="submission" date="2018-11" db="EMBL/GenBank/DDBJ databases">
        <title>Streptococcus halitosis sp. nov. isolated from oral cavity of patient with halitosis.</title>
        <authorList>
            <person name="Tetz V."/>
            <person name="Tetz G."/>
        </authorList>
    </citation>
    <scope>NUCLEOTIDE SEQUENCE [LARGE SCALE GENOMIC DNA]</scope>
    <source>
        <strain evidence="1">VT-4</strain>
    </source>
</reference>
<name>A0A3R8LQQ5_9STRE</name>
<accession>A0A3R8LQQ5</accession>
<dbReference type="EMBL" id="QEMY02000005">
    <property type="protein sequence ID" value="RRN46311.1"/>
    <property type="molecule type" value="Genomic_DNA"/>
</dbReference>
<gene>
    <name evidence="1" type="ORF">DB729_008880</name>
</gene>
<dbReference type="AlphaFoldDB" id="A0A3R8LQQ5"/>
<dbReference type="RefSeq" id="WP_033583894.1">
    <property type="nucleotide sequence ID" value="NZ_QEMY02000005.1"/>
</dbReference>
<comment type="caution">
    <text evidence="1">The sequence shown here is derived from an EMBL/GenBank/DDBJ whole genome shotgun (WGS) entry which is preliminary data.</text>
</comment>
<proteinExistence type="predicted"/>
<evidence type="ECO:0000313" key="1">
    <source>
        <dbReference type="EMBL" id="RRN46311.1"/>
    </source>
</evidence>
<protein>
    <submittedName>
        <fullName evidence="1">Uncharacterized protein</fullName>
    </submittedName>
</protein>
<dbReference type="Proteomes" id="UP000245553">
    <property type="component" value="Unassembled WGS sequence"/>
</dbReference>